<feature type="domain" description="RNA polymerase sigma-70 region 2" evidence="6">
    <location>
        <begin position="26"/>
        <end position="93"/>
    </location>
</feature>
<gene>
    <name evidence="8" type="ORF">MUY34_04600</name>
</gene>
<dbReference type="Gene3D" id="1.10.10.10">
    <property type="entry name" value="Winged helix-like DNA-binding domain superfamily/Winged helix DNA-binding domain"/>
    <property type="match status" value="1"/>
</dbReference>
<evidence type="ECO:0000313" key="9">
    <source>
        <dbReference type="Proteomes" id="UP001203687"/>
    </source>
</evidence>
<dbReference type="NCBIfam" id="TIGR02937">
    <property type="entry name" value="sigma70-ECF"/>
    <property type="match status" value="1"/>
</dbReference>
<dbReference type="InterPro" id="IPR013324">
    <property type="entry name" value="RNA_pol_sigma_r3/r4-like"/>
</dbReference>
<dbReference type="InterPro" id="IPR007627">
    <property type="entry name" value="RNA_pol_sigma70_r2"/>
</dbReference>
<dbReference type="SUPFAM" id="SSF88946">
    <property type="entry name" value="Sigma2 domain of RNA polymerase sigma factors"/>
    <property type="match status" value="1"/>
</dbReference>
<protein>
    <submittedName>
        <fullName evidence="8">RNA polymerase sigma factor</fullName>
    </submittedName>
</protein>
<organism evidence="8 9">
    <name type="scientific">Psychroserpens algicola</name>
    <dbReference type="NCBI Taxonomy" id="1719034"/>
    <lineage>
        <taxon>Bacteria</taxon>
        <taxon>Pseudomonadati</taxon>
        <taxon>Bacteroidota</taxon>
        <taxon>Flavobacteriia</taxon>
        <taxon>Flavobacteriales</taxon>
        <taxon>Flavobacteriaceae</taxon>
        <taxon>Psychroserpens</taxon>
    </lineage>
</organism>
<keyword evidence="4" id="KW-0238">DNA-binding</keyword>
<dbReference type="Gene3D" id="1.10.1740.10">
    <property type="match status" value="1"/>
</dbReference>
<evidence type="ECO:0000256" key="5">
    <source>
        <dbReference type="ARBA" id="ARBA00023163"/>
    </source>
</evidence>
<dbReference type="Proteomes" id="UP001203687">
    <property type="component" value="Unassembled WGS sequence"/>
</dbReference>
<dbReference type="Pfam" id="PF08281">
    <property type="entry name" value="Sigma70_r4_2"/>
    <property type="match status" value="1"/>
</dbReference>
<dbReference type="EMBL" id="JALPQF010000003">
    <property type="protein sequence ID" value="MCK8479888.1"/>
    <property type="molecule type" value="Genomic_DNA"/>
</dbReference>
<dbReference type="RefSeq" id="WP_248412124.1">
    <property type="nucleotide sequence ID" value="NZ_JALPQF010000003.1"/>
</dbReference>
<dbReference type="PANTHER" id="PTHR43133">
    <property type="entry name" value="RNA POLYMERASE ECF-TYPE SIGMA FACTO"/>
    <property type="match status" value="1"/>
</dbReference>
<name>A0ABT0H693_9FLAO</name>
<proteinExistence type="inferred from homology"/>
<dbReference type="InterPro" id="IPR014284">
    <property type="entry name" value="RNA_pol_sigma-70_dom"/>
</dbReference>
<dbReference type="InterPro" id="IPR039425">
    <property type="entry name" value="RNA_pol_sigma-70-like"/>
</dbReference>
<keyword evidence="2" id="KW-0805">Transcription regulation</keyword>
<evidence type="ECO:0000256" key="3">
    <source>
        <dbReference type="ARBA" id="ARBA00023082"/>
    </source>
</evidence>
<dbReference type="InterPro" id="IPR013325">
    <property type="entry name" value="RNA_pol_sigma_r2"/>
</dbReference>
<feature type="domain" description="RNA polymerase sigma factor 70 region 4 type 2" evidence="7">
    <location>
        <begin position="120"/>
        <end position="172"/>
    </location>
</feature>
<evidence type="ECO:0000259" key="6">
    <source>
        <dbReference type="Pfam" id="PF04542"/>
    </source>
</evidence>
<dbReference type="SUPFAM" id="SSF88659">
    <property type="entry name" value="Sigma3 and sigma4 domains of RNA polymerase sigma factors"/>
    <property type="match status" value="1"/>
</dbReference>
<keyword evidence="5" id="KW-0804">Transcription</keyword>
<keyword evidence="3" id="KW-0731">Sigma factor</keyword>
<evidence type="ECO:0000256" key="4">
    <source>
        <dbReference type="ARBA" id="ARBA00023125"/>
    </source>
</evidence>
<comment type="similarity">
    <text evidence="1">Belongs to the sigma-70 factor family. ECF subfamily.</text>
</comment>
<reference evidence="8" key="1">
    <citation type="submission" date="2022-04" db="EMBL/GenBank/DDBJ databases">
        <authorList>
            <person name="Ren T."/>
        </authorList>
    </citation>
    <scope>NUCLEOTIDE SEQUENCE</scope>
    <source>
        <strain evidence="8">F63249</strain>
    </source>
</reference>
<dbReference type="Pfam" id="PF04542">
    <property type="entry name" value="Sigma70_r2"/>
    <property type="match status" value="1"/>
</dbReference>
<accession>A0ABT0H693</accession>
<dbReference type="CDD" id="cd06171">
    <property type="entry name" value="Sigma70_r4"/>
    <property type="match status" value="1"/>
</dbReference>
<evidence type="ECO:0000313" key="8">
    <source>
        <dbReference type="EMBL" id="MCK8479888.1"/>
    </source>
</evidence>
<dbReference type="InterPro" id="IPR036388">
    <property type="entry name" value="WH-like_DNA-bd_sf"/>
</dbReference>
<keyword evidence="9" id="KW-1185">Reference proteome</keyword>
<evidence type="ECO:0000256" key="2">
    <source>
        <dbReference type="ARBA" id="ARBA00023015"/>
    </source>
</evidence>
<sequence length="182" mass="21257">MNTNKHSDKKLIKSYLAGEQQALALLVERWHLIFCKKAYWIVKDADLSKDVAQESWSTIIAQLHTLQNPSSFKSWALRIVFTKAMDAFRKQSRERLELNALKNKPNSTAEVNDDRTQLKEMLLKAIKTLPEQQQLVVRLFYNENYSLREMSAMLDISVGTVKSRLFHAREALKLILKHKHYK</sequence>
<evidence type="ECO:0000259" key="7">
    <source>
        <dbReference type="Pfam" id="PF08281"/>
    </source>
</evidence>
<comment type="caution">
    <text evidence="8">The sequence shown here is derived from an EMBL/GenBank/DDBJ whole genome shotgun (WGS) entry which is preliminary data.</text>
</comment>
<dbReference type="InterPro" id="IPR013249">
    <property type="entry name" value="RNA_pol_sigma70_r4_t2"/>
</dbReference>
<dbReference type="PANTHER" id="PTHR43133:SF8">
    <property type="entry name" value="RNA POLYMERASE SIGMA FACTOR HI_1459-RELATED"/>
    <property type="match status" value="1"/>
</dbReference>
<evidence type="ECO:0000256" key="1">
    <source>
        <dbReference type="ARBA" id="ARBA00010641"/>
    </source>
</evidence>